<accession>A0AAU7QF86</accession>
<dbReference type="AlphaFoldDB" id="A0AAU7QF86"/>
<feature type="region of interest" description="Disordered" evidence="1">
    <location>
        <begin position="1"/>
        <end position="23"/>
    </location>
</feature>
<dbReference type="EMBL" id="CP157947">
    <property type="protein sequence ID" value="XBS71531.1"/>
    <property type="molecule type" value="Genomic_DNA"/>
</dbReference>
<gene>
    <name evidence="2" type="ORF">ABK905_11755</name>
</gene>
<protein>
    <submittedName>
        <fullName evidence="2">Uncharacterized protein</fullName>
    </submittedName>
</protein>
<proteinExistence type="predicted"/>
<evidence type="ECO:0000313" key="2">
    <source>
        <dbReference type="EMBL" id="XBS71531.1"/>
    </source>
</evidence>
<evidence type="ECO:0000256" key="1">
    <source>
        <dbReference type="SAM" id="MobiDB-lite"/>
    </source>
</evidence>
<reference evidence="2" key="1">
    <citation type="submission" date="2024-06" db="EMBL/GenBank/DDBJ databases">
        <authorList>
            <person name="Coelho C."/>
            <person name="Bento M."/>
            <person name="Garcia E."/>
            <person name="Camelo A."/>
            <person name="Brandao I."/>
            <person name="Espirito Santo C."/>
            <person name="Trovao J."/>
            <person name="Verissimo A."/>
            <person name="Costa J."/>
            <person name="Tiago I."/>
        </authorList>
    </citation>
    <scope>NUCLEOTIDE SEQUENCE</scope>
    <source>
        <strain evidence="2">KWT182</strain>
    </source>
</reference>
<sequence>MSEHLRQMASDPAPPPPATDSSALMDVVNGAWNNATSLSPSPSIS</sequence>
<organism evidence="2">
    <name type="scientific">Acerihabitans sp. KWT182</name>
    <dbReference type="NCBI Taxonomy" id="3157919"/>
    <lineage>
        <taxon>Bacteria</taxon>
        <taxon>Pseudomonadati</taxon>
        <taxon>Pseudomonadota</taxon>
        <taxon>Gammaproteobacteria</taxon>
        <taxon>Enterobacterales</taxon>
        <taxon>Pectobacteriaceae</taxon>
        <taxon>Acerihabitans</taxon>
    </lineage>
</organism>
<name>A0AAU7QF86_9GAMM</name>